<gene>
    <name evidence="1" type="ORF">PsB1_0478</name>
</gene>
<dbReference type="Pfam" id="PF13450">
    <property type="entry name" value="NAD_binding_8"/>
    <property type="match status" value="1"/>
</dbReference>
<dbReference type="RefSeq" id="WP_284358817.1">
    <property type="nucleotide sequence ID" value="NZ_BPFZ01000002.1"/>
</dbReference>
<organism evidence="1 2">
    <name type="scientific">Candidatus Phycosocius spiralis</name>
    <dbReference type="NCBI Taxonomy" id="2815099"/>
    <lineage>
        <taxon>Bacteria</taxon>
        <taxon>Pseudomonadati</taxon>
        <taxon>Pseudomonadota</taxon>
        <taxon>Alphaproteobacteria</taxon>
        <taxon>Caulobacterales</taxon>
        <taxon>Caulobacterales incertae sedis</taxon>
        <taxon>Candidatus Phycosocius</taxon>
    </lineage>
</organism>
<evidence type="ECO:0000313" key="1">
    <source>
        <dbReference type="EMBL" id="GIU66324.1"/>
    </source>
</evidence>
<keyword evidence="2" id="KW-1185">Reference proteome</keyword>
<dbReference type="PRINTS" id="PR00419">
    <property type="entry name" value="ADXRDTASE"/>
</dbReference>
<dbReference type="InterPro" id="IPR036188">
    <property type="entry name" value="FAD/NAD-bd_sf"/>
</dbReference>
<sequence length="332" mass="35689">MHKIAIIGTGVAGLSCARVLARAGVSVSLFDKGRGPGGRLSTRRVECPYGPISFDHGAQYFTARDPHFKAEIAQLEALGFVARWPGRFLHMAQGGHTKSLSAEALYIGTPGMNALVRGLARDLNPTWGQRVAGLIGEKGAWQLVFEDATQSETYTHIICAVPAEQVGDLIGREAPSLKVLAQAVSSQPCWTGMFGFEAPLDLDWDLMRFEDHPVLDVVSTSLHKPGRSGPPAYVVQARADWSVAHLEAPADVIAEALLEVLLSLSDATQKPLVSLAHRWRYARVDGQHGVGCAFDPESGIGVCGDWLSGPRIESAWQSGHALGDKLLQELTV</sequence>
<evidence type="ECO:0000313" key="2">
    <source>
        <dbReference type="Proteomes" id="UP001161064"/>
    </source>
</evidence>
<dbReference type="Proteomes" id="UP001161064">
    <property type="component" value="Unassembled WGS sequence"/>
</dbReference>
<dbReference type="Gene3D" id="3.50.50.60">
    <property type="entry name" value="FAD/NAD(P)-binding domain"/>
    <property type="match status" value="1"/>
</dbReference>
<comment type="caution">
    <text evidence="1">The sequence shown here is derived from an EMBL/GenBank/DDBJ whole genome shotgun (WGS) entry which is preliminary data.</text>
</comment>
<reference evidence="1" key="2">
    <citation type="journal article" date="2023" name="ISME Commun">
        <title>Characterization of a bloom-associated alphaproteobacterial lineage, 'Candidatus Phycosocius': insights into freshwater algal-bacterial interactions.</title>
        <authorList>
            <person name="Tanabe Y."/>
            <person name="Yamaguchi H."/>
            <person name="Yoshida M."/>
            <person name="Kai A."/>
            <person name="Okazaki Y."/>
        </authorList>
    </citation>
    <scope>NUCLEOTIDE SEQUENCE</scope>
    <source>
        <strain evidence="1">BOTRYCO-1</strain>
    </source>
</reference>
<dbReference type="SUPFAM" id="SSF51905">
    <property type="entry name" value="FAD/NAD(P)-binding domain"/>
    <property type="match status" value="1"/>
</dbReference>
<accession>A0ABQ4PTU7</accession>
<dbReference type="PANTHER" id="PTHR16128">
    <property type="entry name" value="FAD/NAD(P)-BINDING OXIDOREDUCTASE FAMILY PROTEIN"/>
    <property type="match status" value="1"/>
</dbReference>
<dbReference type="PROSITE" id="PS51257">
    <property type="entry name" value="PROKAR_LIPOPROTEIN"/>
    <property type="match status" value="1"/>
</dbReference>
<name>A0ABQ4PTU7_9PROT</name>
<dbReference type="PANTHER" id="PTHR16128:SF5">
    <property type="entry name" value="FAD_NAD(P)-BINDING OXIDOREDUCTASE FAMILY PROTEIN"/>
    <property type="match status" value="1"/>
</dbReference>
<dbReference type="Gene3D" id="3.90.660.10">
    <property type="match status" value="1"/>
</dbReference>
<proteinExistence type="predicted"/>
<dbReference type="EMBL" id="BPFZ01000002">
    <property type="protein sequence ID" value="GIU66324.1"/>
    <property type="molecule type" value="Genomic_DNA"/>
</dbReference>
<reference evidence="1" key="1">
    <citation type="submission" date="2021-05" db="EMBL/GenBank/DDBJ databases">
        <authorList>
            <person name="Tanabe Y."/>
        </authorList>
    </citation>
    <scope>NUCLEOTIDE SEQUENCE</scope>
    <source>
        <strain evidence="1">BOTRYCO-1</strain>
    </source>
</reference>
<protein>
    <submittedName>
        <fullName evidence="1">FAD-dependent oxidoreductase</fullName>
    </submittedName>
</protein>